<feature type="signal peptide" evidence="2">
    <location>
        <begin position="1"/>
        <end position="19"/>
    </location>
</feature>
<evidence type="ECO:0000256" key="1">
    <source>
        <dbReference type="SAM" id="MobiDB-lite"/>
    </source>
</evidence>
<dbReference type="Proteomes" id="UP001566132">
    <property type="component" value="Unassembled WGS sequence"/>
</dbReference>
<reference evidence="3 4" key="1">
    <citation type="submission" date="2024-05" db="EMBL/GenBank/DDBJ databases">
        <title>Genetic variation in Jamaican populations of the coffee berry borer (Hypothenemus hampei).</title>
        <authorList>
            <person name="Errbii M."/>
            <person name="Myrie A."/>
        </authorList>
    </citation>
    <scope>NUCLEOTIDE SEQUENCE [LARGE SCALE GENOMIC DNA]</scope>
    <source>
        <strain evidence="3">JA-Hopewell-2020-01-JO</strain>
        <tissue evidence="3">Whole body</tissue>
    </source>
</reference>
<keyword evidence="2" id="KW-0732">Signal</keyword>
<proteinExistence type="predicted"/>
<gene>
    <name evidence="3" type="ORF">ABEB36_006325</name>
</gene>
<feature type="chain" id="PRO_5044794640" evidence="2">
    <location>
        <begin position="20"/>
        <end position="169"/>
    </location>
</feature>
<sequence>MVVGHLSHLLSLFLPPGIPVSTPRLSSPYTIVYPGRSPNAEPPVGARAPREIVAFGRKCCGNLPLAAIDPIAPPAVPPPRQHWGCTPPHPILQYTVFEAGKFNCRKNKRYHQVQWPAPAAKGGGSSGTNLTTRTRGNKRGTFSGQQLMLNCYFPSLPCTADANNEPPPF</sequence>
<dbReference type="EMBL" id="JBDJPC010000005">
    <property type="protein sequence ID" value="KAL1500906.1"/>
    <property type="molecule type" value="Genomic_DNA"/>
</dbReference>
<accession>A0ABD1EQV6</accession>
<dbReference type="AlphaFoldDB" id="A0ABD1EQV6"/>
<name>A0ABD1EQV6_HYPHA</name>
<protein>
    <submittedName>
        <fullName evidence="3">Uncharacterized protein</fullName>
    </submittedName>
</protein>
<evidence type="ECO:0000313" key="4">
    <source>
        <dbReference type="Proteomes" id="UP001566132"/>
    </source>
</evidence>
<comment type="caution">
    <text evidence="3">The sequence shown here is derived from an EMBL/GenBank/DDBJ whole genome shotgun (WGS) entry which is preliminary data.</text>
</comment>
<feature type="compositionally biased region" description="Polar residues" evidence="1">
    <location>
        <begin position="128"/>
        <end position="139"/>
    </location>
</feature>
<evidence type="ECO:0000256" key="2">
    <source>
        <dbReference type="SAM" id="SignalP"/>
    </source>
</evidence>
<evidence type="ECO:0000313" key="3">
    <source>
        <dbReference type="EMBL" id="KAL1500906.1"/>
    </source>
</evidence>
<feature type="region of interest" description="Disordered" evidence="1">
    <location>
        <begin position="116"/>
        <end position="139"/>
    </location>
</feature>
<organism evidence="3 4">
    <name type="scientific">Hypothenemus hampei</name>
    <name type="common">Coffee berry borer</name>
    <dbReference type="NCBI Taxonomy" id="57062"/>
    <lineage>
        <taxon>Eukaryota</taxon>
        <taxon>Metazoa</taxon>
        <taxon>Ecdysozoa</taxon>
        <taxon>Arthropoda</taxon>
        <taxon>Hexapoda</taxon>
        <taxon>Insecta</taxon>
        <taxon>Pterygota</taxon>
        <taxon>Neoptera</taxon>
        <taxon>Endopterygota</taxon>
        <taxon>Coleoptera</taxon>
        <taxon>Polyphaga</taxon>
        <taxon>Cucujiformia</taxon>
        <taxon>Curculionidae</taxon>
        <taxon>Scolytinae</taxon>
        <taxon>Hypothenemus</taxon>
    </lineage>
</organism>
<keyword evidence="4" id="KW-1185">Reference proteome</keyword>